<feature type="transmembrane region" description="Helical" evidence="1">
    <location>
        <begin position="192"/>
        <end position="215"/>
    </location>
</feature>
<keyword evidence="1" id="KW-0812">Transmembrane</keyword>
<feature type="transmembrane region" description="Helical" evidence="1">
    <location>
        <begin position="227"/>
        <end position="247"/>
    </location>
</feature>
<keyword evidence="4" id="KW-1185">Reference proteome</keyword>
<evidence type="ECO:0000259" key="2">
    <source>
        <dbReference type="Pfam" id="PF02517"/>
    </source>
</evidence>
<accession>A0ABV7HPZ8</accession>
<feature type="transmembrane region" description="Helical" evidence="1">
    <location>
        <begin position="159"/>
        <end position="180"/>
    </location>
</feature>
<dbReference type="Proteomes" id="UP001595548">
    <property type="component" value="Unassembled WGS sequence"/>
</dbReference>
<dbReference type="EMBL" id="JBHRTL010000007">
    <property type="protein sequence ID" value="MFC3155822.1"/>
    <property type="molecule type" value="Genomic_DNA"/>
</dbReference>
<feature type="transmembrane region" description="Helical" evidence="1">
    <location>
        <begin position="44"/>
        <end position="67"/>
    </location>
</feature>
<gene>
    <name evidence="3" type="ORF">ACFOEB_11475</name>
</gene>
<evidence type="ECO:0000256" key="1">
    <source>
        <dbReference type="SAM" id="Phobius"/>
    </source>
</evidence>
<keyword evidence="3" id="KW-0378">Hydrolase</keyword>
<keyword evidence="1" id="KW-0472">Membrane</keyword>
<keyword evidence="1" id="KW-1133">Transmembrane helix</keyword>
<feature type="transmembrane region" description="Helical" evidence="1">
    <location>
        <begin position="253"/>
        <end position="271"/>
    </location>
</feature>
<dbReference type="RefSeq" id="WP_382416767.1">
    <property type="nucleotide sequence ID" value="NZ_AP031500.1"/>
</dbReference>
<protein>
    <submittedName>
        <fullName evidence="3">CPBP family intramembrane glutamic endopeptidase</fullName>
        <ecNumber evidence="3">3.4.-.-</ecNumber>
    </submittedName>
</protein>
<feature type="transmembrane region" description="Helical" evidence="1">
    <location>
        <begin position="87"/>
        <end position="109"/>
    </location>
</feature>
<proteinExistence type="predicted"/>
<name>A0ABV7HPZ8_9GAMM</name>
<reference evidence="4" key="1">
    <citation type="journal article" date="2019" name="Int. J. Syst. Evol. Microbiol.">
        <title>The Global Catalogue of Microorganisms (GCM) 10K type strain sequencing project: providing services to taxonomists for standard genome sequencing and annotation.</title>
        <authorList>
            <consortium name="The Broad Institute Genomics Platform"/>
            <consortium name="The Broad Institute Genome Sequencing Center for Infectious Disease"/>
            <person name="Wu L."/>
            <person name="Ma J."/>
        </authorList>
    </citation>
    <scope>NUCLEOTIDE SEQUENCE [LARGE SCALE GENOMIC DNA]</scope>
    <source>
        <strain evidence="4">KCTC 52141</strain>
    </source>
</reference>
<dbReference type="InterPro" id="IPR003675">
    <property type="entry name" value="Rce1/LyrA-like_dom"/>
</dbReference>
<comment type="caution">
    <text evidence="3">The sequence shown here is derived from an EMBL/GenBank/DDBJ whole genome shotgun (WGS) entry which is preliminary data.</text>
</comment>
<evidence type="ECO:0000313" key="4">
    <source>
        <dbReference type="Proteomes" id="UP001595548"/>
    </source>
</evidence>
<feature type="domain" description="CAAX prenyl protease 2/Lysostaphin resistance protein A-like" evidence="2">
    <location>
        <begin position="190"/>
        <end position="291"/>
    </location>
</feature>
<organism evidence="3 4">
    <name type="scientific">Gilvimarinus japonicus</name>
    <dbReference type="NCBI Taxonomy" id="1796469"/>
    <lineage>
        <taxon>Bacteria</taxon>
        <taxon>Pseudomonadati</taxon>
        <taxon>Pseudomonadota</taxon>
        <taxon>Gammaproteobacteria</taxon>
        <taxon>Cellvibrionales</taxon>
        <taxon>Cellvibrionaceae</taxon>
        <taxon>Gilvimarinus</taxon>
    </lineage>
</organism>
<dbReference type="EC" id="3.4.-.-" evidence="3"/>
<sequence length="302" mass="32304">MGFGVPAQPVNGEEPHRSLAVYLARPNAGNKSIALTATLLALGFAFYAMDALPFACAAALPVFALLLAANKRLRVTGNGICHKQTRIIALLGAGVWCLTLLIGFAIALYRPASFNYPLIYTFTTPDFSLYANLAKGLAGYLIVIWLYSSAPIHNRLSPLGSTLAVSVGVTSVLVVAVLGFNIGWHPKLPSGVIWFALINLVITVTAEEAFFRLLIQDGLHKLLPKKLQATPQAALWLAAGASAFIFALAHAPITHPTFLLFLCAGGIYALAYQLTGRLSVAIATHFGVNVIHFLLLQYPLVL</sequence>
<evidence type="ECO:0000313" key="3">
    <source>
        <dbReference type="EMBL" id="MFC3155822.1"/>
    </source>
</evidence>
<dbReference type="GO" id="GO:0016787">
    <property type="term" value="F:hydrolase activity"/>
    <property type="evidence" value="ECO:0007669"/>
    <property type="project" value="UniProtKB-KW"/>
</dbReference>
<feature type="transmembrane region" description="Helical" evidence="1">
    <location>
        <begin position="129"/>
        <end position="147"/>
    </location>
</feature>
<dbReference type="Pfam" id="PF02517">
    <property type="entry name" value="Rce1-like"/>
    <property type="match status" value="1"/>
</dbReference>
<feature type="transmembrane region" description="Helical" evidence="1">
    <location>
        <begin position="278"/>
        <end position="300"/>
    </location>
</feature>